<evidence type="ECO:0000256" key="1">
    <source>
        <dbReference type="SAM" id="MobiDB-lite"/>
    </source>
</evidence>
<organism evidence="3 4">
    <name type="scientific">Streptomyces synnematoformans</name>
    <dbReference type="NCBI Taxonomy" id="415721"/>
    <lineage>
        <taxon>Bacteria</taxon>
        <taxon>Bacillati</taxon>
        <taxon>Actinomycetota</taxon>
        <taxon>Actinomycetes</taxon>
        <taxon>Kitasatosporales</taxon>
        <taxon>Streptomycetaceae</taxon>
        <taxon>Streptomyces</taxon>
    </lineage>
</organism>
<evidence type="ECO:0000259" key="2">
    <source>
        <dbReference type="Pfam" id="PF05050"/>
    </source>
</evidence>
<dbReference type="InterPro" id="IPR052514">
    <property type="entry name" value="SAM-dependent_MTase"/>
</dbReference>
<evidence type="ECO:0000313" key="3">
    <source>
        <dbReference type="EMBL" id="GAA2138287.1"/>
    </source>
</evidence>
<feature type="region of interest" description="Disordered" evidence="1">
    <location>
        <begin position="291"/>
        <end position="341"/>
    </location>
</feature>
<dbReference type="PANTHER" id="PTHR34203:SF15">
    <property type="entry name" value="SLL1173 PROTEIN"/>
    <property type="match status" value="1"/>
</dbReference>
<dbReference type="RefSeq" id="WP_344292050.1">
    <property type="nucleotide sequence ID" value="NZ_BAAAPF010000193.1"/>
</dbReference>
<feature type="compositionally biased region" description="Basic and acidic residues" evidence="1">
    <location>
        <begin position="329"/>
        <end position="341"/>
    </location>
</feature>
<gene>
    <name evidence="3" type="ORF">GCM10009802_47710</name>
</gene>
<dbReference type="InterPro" id="IPR006342">
    <property type="entry name" value="FkbM_mtfrase"/>
</dbReference>
<dbReference type="EMBL" id="BAAAPF010000193">
    <property type="protein sequence ID" value="GAA2138287.1"/>
    <property type="molecule type" value="Genomic_DNA"/>
</dbReference>
<accession>A0ABN2Z894</accession>
<reference evidence="3 4" key="1">
    <citation type="journal article" date="2019" name="Int. J. Syst. Evol. Microbiol.">
        <title>The Global Catalogue of Microorganisms (GCM) 10K type strain sequencing project: providing services to taxonomists for standard genome sequencing and annotation.</title>
        <authorList>
            <consortium name="The Broad Institute Genomics Platform"/>
            <consortium name="The Broad Institute Genome Sequencing Center for Infectious Disease"/>
            <person name="Wu L."/>
            <person name="Ma J."/>
        </authorList>
    </citation>
    <scope>NUCLEOTIDE SEQUENCE [LARGE SCALE GENOMIC DNA]</scope>
    <source>
        <strain evidence="3 4">JCM 15481</strain>
    </source>
</reference>
<dbReference type="Gene3D" id="3.40.50.150">
    <property type="entry name" value="Vaccinia Virus protein VP39"/>
    <property type="match status" value="1"/>
</dbReference>
<dbReference type="NCBIfam" id="TIGR01444">
    <property type="entry name" value="fkbM_fam"/>
    <property type="match status" value="1"/>
</dbReference>
<dbReference type="PANTHER" id="PTHR34203">
    <property type="entry name" value="METHYLTRANSFERASE, FKBM FAMILY PROTEIN"/>
    <property type="match status" value="1"/>
</dbReference>
<proteinExistence type="predicted"/>
<name>A0ABN2Z894_9ACTN</name>
<feature type="compositionally biased region" description="Basic residues" evidence="1">
    <location>
        <begin position="312"/>
        <end position="322"/>
    </location>
</feature>
<evidence type="ECO:0000313" key="4">
    <source>
        <dbReference type="Proteomes" id="UP001500443"/>
    </source>
</evidence>
<protein>
    <recommendedName>
        <fullName evidence="2">Methyltransferase FkbM domain-containing protein</fullName>
    </recommendedName>
</protein>
<dbReference type="Proteomes" id="UP001500443">
    <property type="component" value="Unassembled WGS sequence"/>
</dbReference>
<comment type="caution">
    <text evidence="3">The sequence shown here is derived from an EMBL/GenBank/DDBJ whole genome shotgun (WGS) entry which is preliminary data.</text>
</comment>
<feature type="domain" description="Methyltransferase FkbM" evidence="2">
    <location>
        <begin position="69"/>
        <end position="227"/>
    </location>
</feature>
<sequence>MPLAVRTPVNPAAPPGAGTYPRALNVLSRKETAVQRQLRRAGLAGYEPLTQATLLTLAQYAPPHAAVYDVGAHIGLYAALVDLVHGGKRLQTVAFEPTPHTAGLCRALRDGNGLDFDVRQMALSDRSRTAELYLSLKAESSNSLNPGHRAHAESVRVPVGTVDDFAERHGHAPFLIKIDVETHEPEVLAGAHRVLRAHRPWLVCEVLPGTDRGAMAAALRVLTALGYGLHLIHPETPWRPHDAESYRAHVQGQCRDWLFAPEPLTDDFYATQRAWLRAVLECGKEENLLVPPGEPFPRGWNAPHPLPDRRPPRPRLPRRWRQGRQAQPRRQEQELRQGAKR</sequence>
<dbReference type="InterPro" id="IPR029063">
    <property type="entry name" value="SAM-dependent_MTases_sf"/>
</dbReference>
<dbReference type="Pfam" id="PF05050">
    <property type="entry name" value="Methyltransf_21"/>
    <property type="match status" value="1"/>
</dbReference>
<dbReference type="SUPFAM" id="SSF53335">
    <property type="entry name" value="S-adenosyl-L-methionine-dependent methyltransferases"/>
    <property type="match status" value="1"/>
</dbReference>
<keyword evidence="4" id="KW-1185">Reference proteome</keyword>